<dbReference type="InterPro" id="IPR001610">
    <property type="entry name" value="PAC"/>
</dbReference>
<keyword evidence="7" id="KW-0067">ATP-binding</keyword>
<evidence type="ECO:0000256" key="8">
    <source>
        <dbReference type="ARBA" id="ARBA00023012"/>
    </source>
</evidence>
<feature type="domain" description="PAS" evidence="12">
    <location>
        <begin position="162"/>
        <end position="215"/>
    </location>
</feature>
<dbReference type="InterPro" id="IPR003594">
    <property type="entry name" value="HATPase_dom"/>
</dbReference>
<sequence>MTEPPDAVPGPRPAEAAFADIPRLAAALLGAPMALLRRADGPDEAALATFGPLPAEAAEAIARGWPGPPEAGGLVVPDAAAEPRLAADPLVAGPPGLRFYAGLPVCSEGRVVGLLCVLDTAPRPGGLDPGQRDLLRALARQAGLQVALRQALAQRDQADALRQQTLASAVDTAIVATDLEGRITGWNAGAERLFGWSEPEAVGQPMAILFTPEDRAAQLPAAEMQASRRHGRTGESRWHQRKDGSRFWAGAEMLPLRDDAGAQIGFLKVLSDRTRQRRSGDVAEAINERYRLAQRATRDAIWDWDLTNNAVRWNEALASAYGWAPSAVEPTGAWWLATIHPEDRARIDRSIHAVIEGGGTSWSGEYRFRRADDSYAAVLDRGYVIRDGDGKPIRMIGAMFDRSALERADAALRERDDRLRLATAAAGIGTFDYRVPEDLLNWDDRCRALFGLPPGAPVSYEGTFLAGLHPEDRARADAAVRAALDPAGSGQFSCEYRTIGIEDGIERWVFANGETHFERGAPVRLIGTVLDITDRKRAEAVLQAMNTGLEQLVENRTRERDRIWTVSNDLLAIWGRDGRAKAVNPAWTKDLGHPPEALAGLLYTDLAHPDDLPALQAAWQRLLAGEAVRGLDLRLRHQDGSYRSHSWTCIPEGEEIYATGHNVTEQRALEAQLRQSQKMEAVGQLTGGIAHDFNNLLTGITGALELLNRRLQEGRFAETGRYITTAQGAARRAAALTHRLLAFSRRQTLDPRPTEVNRLIAGMEELIRRSIGPAITLTVVGAPRLWPTLVDPNQLENALLNLCINARDAMPGGGRLTIETANLRLDGRSARERDLPPGPYVTIAVTDTGTGMAPEVAARAFDPFFTTKPLGQGTGLGLSMIYGFARQSGGQARIQSELGRGTTMRLYLPRHYGEAETVEPAPGRPAAAPAGAGETVLVVDDEPTVRTFAGEVLRDIGYAVLEAGDAAAGLALLRSPARIDLLVTDVGLPGGMNGRQLADAARLHRPGLRVLFITGYAEQAVLGTDPLEPGLQVMTKPFTTEALVQRIRAMLGG</sequence>
<dbReference type="SUPFAM" id="SSF47384">
    <property type="entry name" value="Homodimeric domain of signal transducing histidine kinase"/>
    <property type="match status" value="1"/>
</dbReference>
<dbReference type="AlphaFoldDB" id="A0A327MD88"/>
<dbReference type="InterPro" id="IPR013767">
    <property type="entry name" value="PAS_fold"/>
</dbReference>
<dbReference type="InterPro" id="IPR001789">
    <property type="entry name" value="Sig_transdc_resp-reg_receiver"/>
</dbReference>
<evidence type="ECO:0000256" key="5">
    <source>
        <dbReference type="ARBA" id="ARBA00022741"/>
    </source>
</evidence>
<evidence type="ECO:0000256" key="6">
    <source>
        <dbReference type="ARBA" id="ARBA00022777"/>
    </source>
</evidence>
<dbReference type="GO" id="GO:0000155">
    <property type="term" value="F:phosphorelay sensor kinase activity"/>
    <property type="evidence" value="ECO:0007669"/>
    <property type="project" value="InterPro"/>
</dbReference>
<feature type="domain" description="Response regulatory" evidence="11">
    <location>
        <begin position="935"/>
        <end position="1051"/>
    </location>
</feature>
<comment type="catalytic activity">
    <reaction evidence="1">
        <text>ATP + protein L-histidine = ADP + protein N-phospho-L-histidine.</text>
        <dbReference type="EC" id="2.7.13.3"/>
    </reaction>
</comment>
<protein>
    <recommendedName>
        <fullName evidence="2">histidine kinase</fullName>
        <ecNumber evidence="2">2.7.13.3</ecNumber>
    </recommendedName>
</protein>
<evidence type="ECO:0000256" key="4">
    <source>
        <dbReference type="ARBA" id="ARBA00022679"/>
    </source>
</evidence>
<keyword evidence="5" id="KW-0547">Nucleotide-binding</keyword>
<dbReference type="PROSITE" id="PS50113">
    <property type="entry name" value="PAC"/>
    <property type="match status" value="3"/>
</dbReference>
<dbReference type="SMART" id="SM00448">
    <property type="entry name" value="REC"/>
    <property type="match status" value="1"/>
</dbReference>
<dbReference type="InterPro" id="IPR029016">
    <property type="entry name" value="GAF-like_dom_sf"/>
</dbReference>
<dbReference type="Pfam" id="PF00072">
    <property type="entry name" value="Response_reg"/>
    <property type="match status" value="1"/>
</dbReference>
<dbReference type="CDD" id="cd00130">
    <property type="entry name" value="PAS"/>
    <property type="match status" value="3"/>
</dbReference>
<dbReference type="GO" id="GO:0006355">
    <property type="term" value="P:regulation of DNA-templated transcription"/>
    <property type="evidence" value="ECO:0007669"/>
    <property type="project" value="InterPro"/>
</dbReference>
<accession>A0A327MD88</accession>
<dbReference type="InterPro" id="IPR011006">
    <property type="entry name" value="CheY-like_superfamily"/>
</dbReference>
<dbReference type="InterPro" id="IPR004358">
    <property type="entry name" value="Sig_transdc_His_kin-like_C"/>
</dbReference>
<keyword evidence="8" id="KW-0902">Two-component regulatory system</keyword>
<dbReference type="Pfam" id="PF01590">
    <property type="entry name" value="GAF"/>
    <property type="match status" value="1"/>
</dbReference>
<dbReference type="Pfam" id="PF08447">
    <property type="entry name" value="PAS_3"/>
    <property type="match status" value="2"/>
</dbReference>
<feature type="domain" description="PAC" evidence="13">
    <location>
        <begin position="492"/>
        <end position="544"/>
    </location>
</feature>
<keyword evidence="15" id="KW-1185">Reference proteome</keyword>
<dbReference type="NCBIfam" id="TIGR00229">
    <property type="entry name" value="sensory_box"/>
    <property type="match status" value="3"/>
</dbReference>
<feature type="domain" description="Histidine kinase" evidence="10">
    <location>
        <begin position="688"/>
        <end position="912"/>
    </location>
</feature>
<keyword evidence="3 9" id="KW-0597">Phosphoprotein</keyword>
<dbReference type="EC" id="2.7.13.3" evidence="2"/>
<dbReference type="InterPro" id="IPR000700">
    <property type="entry name" value="PAS-assoc_C"/>
</dbReference>
<dbReference type="Pfam" id="PF00512">
    <property type="entry name" value="HisKA"/>
    <property type="match status" value="1"/>
</dbReference>
<evidence type="ECO:0000256" key="1">
    <source>
        <dbReference type="ARBA" id="ARBA00000085"/>
    </source>
</evidence>
<dbReference type="SMART" id="SM00091">
    <property type="entry name" value="PAS"/>
    <property type="match status" value="4"/>
</dbReference>
<dbReference type="InterPro" id="IPR036097">
    <property type="entry name" value="HisK_dim/P_sf"/>
</dbReference>
<evidence type="ECO:0000313" key="14">
    <source>
        <dbReference type="EMBL" id="RAI58118.1"/>
    </source>
</evidence>
<evidence type="ECO:0000256" key="2">
    <source>
        <dbReference type="ARBA" id="ARBA00012438"/>
    </source>
</evidence>
<dbReference type="InterPro" id="IPR013655">
    <property type="entry name" value="PAS_fold_3"/>
</dbReference>
<gene>
    <name evidence="14" type="ORF">DOO78_15420</name>
</gene>
<dbReference type="CDD" id="cd00082">
    <property type="entry name" value="HisKA"/>
    <property type="match status" value="1"/>
</dbReference>
<evidence type="ECO:0000259" key="12">
    <source>
        <dbReference type="PROSITE" id="PS50112"/>
    </source>
</evidence>
<evidence type="ECO:0000259" key="11">
    <source>
        <dbReference type="PROSITE" id="PS50110"/>
    </source>
</evidence>
<dbReference type="InterPro" id="IPR036890">
    <property type="entry name" value="HATPase_C_sf"/>
</dbReference>
<dbReference type="RefSeq" id="WP_111470752.1">
    <property type="nucleotide sequence ID" value="NZ_QLIX01000011.1"/>
</dbReference>
<dbReference type="InterPro" id="IPR003018">
    <property type="entry name" value="GAF"/>
</dbReference>
<dbReference type="SUPFAM" id="SSF52172">
    <property type="entry name" value="CheY-like"/>
    <property type="match status" value="1"/>
</dbReference>
<dbReference type="Gene3D" id="2.10.70.100">
    <property type="match status" value="1"/>
</dbReference>
<evidence type="ECO:0000259" key="10">
    <source>
        <dbReference type="PROSITE" id="PS50109"/>
    </source>
</evidence>
<dbReference type="PROSITE" id="PS50110">
    <property type="entry name" value="RESPONSE_REGULATORY"/>
    <property type="match status" value="1"/>
</dbReference>
<dbReference type="Gene3D" id="3.30.450.20">
    <property type="entry name" value="PAS domain"/>
    <property type="match status" value="4"/>
</dbReference>
<name>A0A327MD88_9PROT</name>
<feature type="modified residue" description="4-aspartylphosphate" evidence="9">
    <location>
        <position position="985"/>
    </location>
</feature>
<evidence type="ECO:0000259" key="13">
    <source>
        <dbReference type="PROSITE" id="PS50113"/>
    </source>
</evidence>
<dbReference type="Gene3D" id="3.30.450.40">
    <property type="match status" value="1"/>
</dbReference>
<dbReference type="SMART" id="SM00065">
    <property type="entry name" value="GAF"/>
    <property type="match status" value="1"/>
</dbReference>
<dbReference type="SMART" id="SM00086">
    <property type="entry name" value="PAC"/>
    <property type="match status" value="3"/>
</dbReference>
<dbReference type="SMART" id="SM00387">
    <property type="entry name" value="HATPase_c"/>
    <property type="match status" value="1"/>
</dbReference>
<dbReference type="InterPro" id="IPR035965">
    <property type="entry name" value="PAS-like_dom_sf"/>
</dbReference>
<dbReference type="InterPro" id="IPR013656">
    <property type="entry name" value="PAS_4"/>
</dbReference>
<dbReference type="PROSITE" id="PS50112">
    <property type="entry name" value="PAS"/>
    <property type="match status" value="3"/>
</dbReference>
<evidence type="ECO:0000256" key="9">
    <source>
        <dbReference type="PROSITE-ProRule" id="PRU00169"/>
    </source>
</evidence>
<dbReference type="SUPFAM" id="SSF55874">
    <property type="entry name" value="ATPase domain of HSP90 chaperone/DNA topoisomerase II/histidine kinase"/>
    <property type="match status" value="1"/>
</dbReference>
<proteinExistence type="predicted"/>
<feature type="domain" description="PAS" evidence="12">
    <location>
        <begin position="286"/>
        <end position="358"/>
    </location>
</feature>
<dbReference type="InterPro" id="IPR005467">
    <property type="entry name" value="His_kinase_dom"/>
</dbReference>
<dbReference type="SUPFAM" id="SSF55785">
    <property type="entry name" value="PYP-like sensor domain (PAS domain)"/>
    <property type="match status" value="4"/>
</dbReference>
<dbReference type="Gene3D" id="3.40.50.2300">
    <property type="match status" value="1"/>
</dbReference>
<dbReference type="PANTHER" id="PTHR43065">
    <property type="entry name" value="SENSOR HISTIDINE KINASE"/>
    <property type="match status" value="1"/>
</dbReference>
<dbReference type="SMART" id="SM00388">
    <property type="entry name" value="HisKA"/>
    <property type="match status" value="1"/>
</dbReference>
<evidence type="ECO:0000256" key="3">
    <source>
        <dbReference type="ARBA" id="ARBA00022553"/>
    </source>
</evidence>
<dbReference type="PROSITE" id="PS50109">
    <property type="entry name" value="HIS_KIN"/>
    <property type="match status" value="1"/>
</dbReference>
<keyword evidence="4" id="KW-0808">Transferase</keyword>
<evidence type="ECO:0000313" key="15">
    <source>
        <dbReference type="Proteomes" id="UP000249065"/>
    </source>
</evidence>
<dbReference type="PANTHER" id="PTHR43065:SF42">
    <property type="entry name" value="TWO-COMPONENT SENSOR PPRA"/>
    <property type="match status" value="1"/>
</dbReference>
<dbReference type="InterPro" id="IPR000014">
    <property type="entry name" value="PAS"/>
</dbReference>
<organism evidence="14 15">
    <name type="scientific">Roseicella frigidaeris</name>
    <dbReference type="NCBI Taxonomy" id="2230885"/>
    <lineage>
        <taxon>Bacteria</taxon>
        <taxon>Pseudomonadati</taxon>
        <taxon>Pseudomonadota</taxon>
        <taxon>Alphaproteobacteria</taxon>
        <taxon>Acetobacterales</taxon>
        <taxon>Roseomonadaceae</taxon>
        <taxon>Roseicella</taxon>
    </lineage>
</organism>
<keyword evidence="6 14" id="KW-0418">Kinase</keyword>
<dbReference type="SUPFAM" id="SSF55781">
    <property type="entry name" value="GAF domain-like"/>
    <property type="match status" value="1"/>
</dbReference>
<feature type="domain" description="PAS" evidence="12">
    <location>
        <begin position="577"/>
        <end position="626"/>
    </location>
</feature>
<evidence type="ECO:0000256" key="7">
    <source>
        <dbReference type="ARBA" id="ARBA00022840"/>
    </source>
</evidence>
<dbReference type="Pfam" id="PF08448">
    <property type="entry name" value="PAS_4"/>
    <property type="match status" value="1"/>
</dbReference>
<feature type="domain" description="PAC" evidence="13">
    <location>
        <begin position="232"/>
        <end position="285"/>
    </location>
</feature>
<dbReference type="InterPro" id="IPR003661">
    <property type="entry name" value="HisK_dim/P_dom"/>
</dbReference>
<dbReference type="Proteomes" id="UP000249065">
    <property type="component" value="Unassembled WGS sequence"/>
</dbReference>
<feature type="domain" description="PAC" evidence="13">
    <location>
        <begin position="362"/>
        <end position="414"/>
    </location>
</feature>
<dbReference type="GO" id="GO:0005524">
    <property type="term" value="F:ATP binding"/>
    <property type="evidence" value="ECO:0007669"/>
    <property type="project" value="UniProtKB-KW"/>
</dbReference>
<comment type="caution">
    <text evidence="14">The sequence shown here is derived from an EMBL/GenBank/DDBJ whole genome shotgun (WGS) entry which is preliminary data.</text>
</comment>
<dbReference type="Pfam" id="PF00989">
    <property type="entry name" value="PAS"/>
    <property type="match status" value="1"/>
</dbReference>
<dbReference type="OrthoDB" id="9796100at2"/>
<dbReference type="EMBL" id="QLIX01000011">
    <property type="protein sequence ID" value="RAI58118.1"/>
    <property type="molecule type" value="Genomic_DNA"/>
</dbReference>
<dbReference type="Pfam" id="PF02518">
    <property type="entry name" value="HATPase_c"/>
    <property type="match status" value="1"/>
</dbReference>
<dbReference type="PRINTS" id="PR00344">
    <property type="entry name" value="BCTRLSENSOR"/>
</dbReference>
<dbReference type="Gene3D" id="3.30.565.10">
    <property type="entry name" value="Histidine kinase-like ATPase, C-terminal domain"/>
    <property type="match status" value="1"/>
</dbReference>
<dbReference type="Gene3D" id="1.10.287.130">
    <property type="match status" value="1"/>
</dbReference>
<reference evidence="15" key="1">
    <citation type="submission" date="2018-06" db="EMBL/GenBank/DDBJ databases">
        <authorList>
            <person name="Khan S.A."/>
        </authorList>
    </citation>
    <scope>NUCLEOTIDE SEQUENCE [LARGE SCALE GENOMIC DNA]</scope>
    <source>
        <strain evidence="15">DB-1506</strain>
    </source>
</reference>